<name>A0A1H9FDN1_9GAMM</name>
<sequence length="151" mass="17178">MNSENKPVIGWREWVSLPGLGIDQIKVKVDSGARTSALHTFRLEPFQKEGQDWVSFDVHPNQYDPDTVIRCEAPVQDIRTVTDSGGHQSQRYVILTDIVIGDQQYPIELTLTNRDTMRFRMLLGRTAMNGRFLIDPEGAYLISQGIHPPEQ</sequence>
<gene>
    <name evidence="2" type="ORF">SAMN03080615_01203</name>
</gene>
<dbReference type="Proteomes" id="UP000198749">
    <property type="component" value="Unassembled WGS sequence"/>
</dbReference>
<organism evidence="2 3">
    <name type="scientific">Amphritea atlantica</name>
    <dbReference type="NCBI Taxonomy" id="355243"/>
    <lineage>
        <taxon>Bacteria</taxon>
        <taxon>Pseudomonadati</taxon>
        <taxon>Pseudomonadota</taxon>
        <taxon>Gammaproteobacteria</taxon>
        <taxon>Oceanospirillales</taxon>
        <taxon>Oceanospirillaceae</taxon>
        <taxon>Amphritea</taxon>
    </lineage>
</organism>
<dbReference type="Gene3D" id="2.40.70.10">
    <property type="entry name" value="Acid Proteases"/>
    <property type="match status" value="1"/>
</dbReference>
<protein>
    <submittedName>
        <fullName evidence="2">Uncharacterized conserved protein</fullName>
    </submittedName>
</protein>
<dbReference type="InterPro" id="IPR008503">
    <property type="entry name" value="Asp_endopeptidase"/>
</dbReference>
<dbReference type="Pfam" id="PF05618">
    <property type="entry name" value="Zn_protease"/>
    <property type="match status" value="1"/>
</dbReference>
<evidence type="ECO:0000313" key="2">
    <source>
        <dbReference type="EMBL" id="SEQ36051.1"/>
    </source>
</evidence>
<dbReference type="RefSeq" id="WP_091355355.1">
    <property type="nucleotide sequence ID" value="NZ_AP025284.1"/>
</dbReference>
<evidence type="ECO:0000259" key="1">
    <source>
        <dbReference type="Pfam" id="PF05618"/>
    </source>
</evidence>
<dbReference type="OrthoDB" id="9782977at2"/>
<evidence type="ECO:0000313" key="3">
    <source>
        <dbReference type="Proteomes" id="UP000198749"/>
    </source>
</evidence>
<dbReference type="STRING" id="355243.SAMN03080615_01203"/>
<feature type="domain" description="Retropepsin-like aspartic endopeptidase" evidence="1">
    <location>
        <begin position="8"/>
        <end position="141"/>
    </location>
</feature>
<reference evidence="3" key="1">
    <citation type="submission" date="2016-10" db="EMBL/GenBank/DDBJ databases">
        <authorList>
            <person name="Varghese N."/>
            <person name="Submissions S."/>
        </authorList>
    </citation>
    <scope>NUCLEOTIDE SEQUENCE [LARGE SCALE GENOMIC DNA]</scope>
    <source>
        <strain evidence="3">DSM 18887</strain>
    </source>
</reference>
<keyword evidence="3" id="KW-1185">Reference proteome</keyword>
<dbReference type="SUPFAM" id="SSF50630">
    <property type="entry name" value="Acid proteases"/>
    <property type="match status" value="1"/>
</dbReference>
<accession>A0A1H9FDN1</accession>
<proteinExistence type="predicted"/>
<dbReference type="EMBL" id="FOGB01000003">
    <property type="protein sequence ID" value="SEQ36051.1"/>
    <property type="molecule type" value="Genomic_DNA"/>
</dbReference>
<dbReference type="PANTHER" id="PTHR38037:SF1">
    <property type="entry name" value="ATP-DEPENDENT ZINC PROTEASE DOMAIN-CONTAINING PROTEIN-RELATED"/>
    <property type="match status" value="1"/>
</dbReference>
<dbReference type="InterPro" id="IPR021109">
    <property type="entry name" value="Peptidase_aspartic_dom_sf"/>
</dbReference>
<dbReference type="AlphaFoldDB" id="A0A1H9FDN1"/>
<dbReference type="PANTHER" id="PTHR38037">
    <property type="entry name" value="ZN_PROTEASE DOMAIN-CONTAINING PROTEIN"/>
    <property type="match status" value="1"/>
</dbReference>